<reference evidence="2" key="1">
    <citation type="submission" date="2025-05" db="UniProtKB">
        <authorList>
            <consortium name="RefSeq"/>
        </authorList>
    </citation>
    <scope>NUCLEOTIDE SEQUENCE [LARGE SCALE GENOMIC DNA]</scope>
</reference>
<name>A0ABM4ZQ69_VULVU</name>
<accession>A0ABM4ZQ69</accession>
<feature type="compositionally biased region" description="Gly residues" evidence="1">
    <location>
        <begin position="23"/>
        <end position="38"/>
    </location>
</feature>
<proteinExistence type="predicted"/>
<keyword evidence="2" id="KW-1185">Reference proteome</keyword>
<feature type="compositionally biased region" description="Pro residues" evidence="1">
    <location>
        <begin position="46"/>
        <end position="57"/>
    </location>
</feature>
<feature type="region of interest" description="Disordered" evidence="1">
    <location>
        <begin position="1"/>
        <end position="125"/>
    </location>
</feature>
<evidence type="ECO:0000313" key="2">
    <source>
        <dbReference type="Proteomes" id="UP001652641"/>
    </source>
</evidence>
<organism evidence="2 3">
    <name type="scientific">Vulpes vulpes</name>
    <name type="common">Red fox</name>
    <dbReference type="NCBI Taxonomy" id="9627"/>
    <lineage>
        <taxon>Eukaryota</taxon>
        <taxon>Metazoa</taxon>
        <taxon>Chordata</taxon>
        <taxon>Craniata</taxon>
        <taxon>Vertebrata</taxon>
        <taxon>Euteleostomi</taxon>
        <taxon>Mammalia</taxon>
        <taxon>Eutheria</taxon>
        <taxon>Laurasiatheria</taxon>
        <taxon>Carnivora</taxon>
        <taxon>Caniformia</taxon>
        <taxon>Canidae</taxon>
        <taxon>Vulpes</taxon>
    </lineage>
</organism>
<dbReference type="Proteomes" id="UP001652641">
    <property type="component" value="Chromosome 1"/>
</dbReference>
<sequence length="156" mass="16954">MLEMNELSAVNEGSNGLRMDAMRGGGDLPQEEVGGGAGGRHEPSRHPPPATRHPPAAPRRKAPPRPGEQPPSGPTRSESEDGLRTWGPEAWEHGRGGPEGEPLSGAGHRPQRPGRSPRGVSENPPWWRVQMRWEKSPFDQLALMEELLHYGCPSSS</sequence>
<evidence type="ECO:0000256" key="1">
    <source>
        <dbReference type="SAM" id="MobiDB-lite"/>
    </source>
</evidence>
<protein>
    <submittedName>
        <fullName evidence="3">EP300-interacting inhibitor of differentiation 1-like</fullName>
    </submittedName>
</protein>
<gene>
    <name evidence="3" type="primary">LOC140597858</name>
</gene>
<evidence type="ECO:0000313" key="3">
    <source>
        <dbReference type="RefSeq" id="XP_072604702.1"/>
    </source>
</evidence>
<dbReference type="RefSeq" id="XP_072604702.1">
    <property type="nucleotide sequence ID" value="XM_072748601.1"/>
</dbReference>
<reference evidence="3" key="2">
    <citation type="submission" date="2025-08" db="UniProtKB">
        <authorList>
            <consortium name="RefSeq"/>
        </authorList>
    </citation>
    <scope>IDENTIFICATION</scope>
    <source>
        <tissue evidence="3">Cell line</tissue>
    </source>
</reference>
<dbReference type="GeneID" id="140597858"/>
<feature type="compositionally biased region" description="Pro residues" evidence="1">
    <location>
        <begin position="64"/>
        <end position="73"/>
    </location>
</feature>